<dbReference type="STRING" id="865937.Gilli_0374"/>
<dbReference type="Gene3D" id="3.40.50.20">
    <property type="match status" value="1"/>
</dbReference>
<dbReference type="InterPro" id="IPR041561">
    <property type="entry name" value="PglD_N"/>
</dbReference>
<dbReference type="InterPro" id="IPR020019">
    <property type="entry name" value="AcTrfase_PglD-like"/>
</dbReference>
<keyword evidence="2 8" id="KW-0808">Transferase</keyword>
<dbReference type="CDD" id="cd03360">
    <property type="entry name" value="LbH_AT_putative"/>
    <property type="match status" value="1"/>
</dbReference>
<evidence type="ECO:0000256" key="3">
    <source>
        <dbReference type="ARBA" id="ARBA00022737"/>
    </source>
</evidence>
<dbReference type="PANTHER" id="PTHR43300">
    <property type="entry name" value="ACETYLTRANSFERASE"/>
    <property type="match status" value="1"/>
</dbReference>
<feature type="binding site" evidence="6">
    <location>
        <position position="155"/>
    </location>
    <ligand>
        <name>acetyl-CoA</name>
        <dbReference type="ChEBI" id="CHEBI:57288"/>
    </ligand>
</feature>
<evidence type="ECO:0000313" key="9">
    <source>
        <dbReference type="Proteomes" id="UP000003844"/>
    </source>
</evidence>
<reference evidence="9" key="1">
    <citation type="journal article" date="2012" name="Stand. Genomic Sci.">
        <title>Genome sequence of the Antarctic rhodopsins-containing flavobacterium Gillisia limnaea type strain (R-8282(T)).</title>
        <authorList>
            <person name="Riedel T."/>
            <person name="Held B."/>
            <person name="Nolan M."/>
            <person name="Lucas S."/>
            <person name="Lapidus A."/>
            <person name="Tice H."/>
            <person name="Del Rio T.G."/>
            <person name="Cheng J.F."/>
            <person name="Han C."/>
            <person name="Tapia R."/>
            <person name="Goodwin L.A."/>
            <person name="Pitluck S."/>
            <person name="Liolios K."/>
            <person name="Mavromatis K."/>
            <person name="Pagani I."/>
            <person name="Ivanova N."/>
            <person name="Mikhailova N."/>
            <person name="Pati A."/>
            <person name="Chen A."/>
            <person name="Palaniappan K."/>
            <person name="Land M."/>
            <person name="Rohde M."/>
            <person name="Tindall B.J."/>
            <person name="Detter J.C."/>
            <person name="Goker M."/>
            <person name="Bristow J."/>
            <person name="Eisen J.A."/>
            <person name="Markowitz V."/>
            <person name="Hugenholtz P."/>
            <person name="Kyrpides N.C."/>
            <person name="Klenk H.P."/>
            <person name="Woyke T."/>
        </authorList>
    </citation>
    <scope>NUCLEOTIDE SEQUENCE [LARGE SCALE GENOMIC DNA]</scope>
    <source>
        <strain evidence="9">DSM 15749 / LMG 21470 / R-8282</strain>
    </source>
</reference>
<feature type="binding site" evidence="6">
    <location>
        <begin position="7"/>
        <end position="9"/>
    </location>
    <ligand>
        <name>substrate</name>
    </ligand>
</feature>
<proteinExistence type="inferred from homology"/>
<dbReference type="PANTHER" id="PTHR43300:SF7">
    <property type="entry name" value="UDP-N-ACETYLBACILLOSAMINE N-ACETYLTRANSFERASE"/>
    <property type="match status" value="1"/>
</dbReference>
<feature type="site" description="Increases basicity of active site His" evidence="5">
    <location>
        <position position="126"/>
    </location>
</feature>
<dbReference type="HOGENOM" id="CLU_081811_2_0_10"/>
<dbReference type="Pfam" id="PF17836">
    <property type="entry name" value="PglD_N"/>
    <property type="match status" value="1"/>
</dbReference>
<dbReference type="RefSeq" id="WP_006987414.1">
    <property type="nucleotide sequence ID" value="NZ_JH594605.1"/>
</dbReference>
<sequence>MNIYGASGHSKVIIEIVNSIGGSVQTIFDDDENISEVLNHSVIHSFPEVALNSGTVIAIGNNRIRKSVAKVFKGKIEKVLIHSAASVSESVKLGRGTVVMANASINAETIIGEHCILNTGSTVEHDCEIGDFVHISPNAALAGGVIIGEGSHIGIGAVVIPGIKIGRWVTIGAGAVIIKNIPDFATVVGNPGKIIKYTE</sequence>
<evidence type="ECO:0000313" key="8">
    <source>
        <dbReference type="EMBL" id="EHQ04522.1"/>
    </source>
</evidence>
<comment type="similarity">
    <text evidence="1">Belongs to the transferase hexapeptide repeat family.</text>
</comment>
<dbReference type="AlphaFoldDB" id="H2BRK3"/>
<dbReference type="InterPro" id="IPR050179">
    <property type="entry name" value="Trans_hexapeptide_repeat"/>
</dbReference>
<dbReference type="InterPro" id="IPR018357">
    <property type="entry name" value="Hexapep_transf_CS"/>
</dbReference>
<name>H2BRK3_GILLR</name>
<evidence type="ECO:0000256" key="2">
    <source>
        <dbReference type="ARBA" id="ARBA00022679"/>
    </source>
</evidence>
<feature type="domain" description="PglD N-terminal" evidence="7">
    <location>
        <begin position="3"/>
        <end position="70"/>
    </location>
</feature>
<dbReference type="Pfam" id="PF00132">
    <property type="entry name" value="Hexapep"/>
    <property type="match status" value="2"/>
</dbReference>
<protein>
    <submittedName>
        <fullName evidence="8">Sugar O-acyltransferase, sialic acid O-acetyltransferase NeuD family</fullName>
    </submittedName>
</protein>
<dbReference type="NCBIfam" id="TIGR03570">
    <property type="entry name" value="NeuD_NnaD"/>
    <property type="match status" value="1"/>
</dbReference>
<dbReference type="GO" id="GO:0016746">
    <property type="term" value="F:acyltransferase activity"/>
    <property type="evidence" value="ECO:0007669"/>
    <property type="project" value="UniProtKB-KW"/>
</dbReference>
<dbReference type="InterPro" id="IPR001451">
    <property type="entry name" value="Hexapep"/>
</dbReference>
<dbReference type="SUPFAM" id="SSF51161">
    <property type="entry name" value="Trimeric LpxA-like enzymes"/>
    <property type="match status" value="1"/>
</dbReference>
<dbReference type="eggNOG" id="COG0110">
    <property type="taxonomic scope" value="Bacteria"/>
</dbReference>
<dbReference type="EMBL" id="JH594605">
    <property type="protein sequence ID" value="EHQ04522.1"/>
    <property type="molecule type" value="Genomic_DNA"/>
</dbReference>
<feature type="active site" description="Proton acceptor" evidence="5">
    <location>
        <position position="125"/>
    </location>
</feature>
<evidence type="ECO:0000259" key="7">
    <source>
        <dbReference type="Pfam" id="PF17836"/>
    </source>
</evidence>
<dbReference type="InterPro" id="IPR011004">
    <property type="entry name" value="Trimer_LpxA-like_sf"/>
</dbReference>
<dbReference type="Gene3D" id="2.160.10.10">
    <property type="entry name" value="Hexapeptide repeat proteins"/>
    <property type="match status" value="1"/>
</dbReference>
<keyword evidence="9" id="KW-1185">Reference proteome</keyword>
<accession>H2BRK3</accession>
<gene>
    <name evidence="8" type="ORF">Gilli_0374</name>
</gene>
<keyword evidence="3" id="KW-0677">Repeat</keyword>
<keyword evidence="4 8" id="KW-0012">Acyltransferase</keyword>
<dbReference type="OrthoDB" id="9794407at2"/>
<feature type="binding site" evidence="6">
    <location>
        <position position="134"/>
    </location>
    <ligand>
        <name>acetyl-CoA</name>
        <dbReference type="ChEBI" id="CHEBI:57288"/>
    </ligand>
</feature>
<dbReference type="Proteomes" id="UP000003844">
    <property type="component" value="Unassembled WGS sequence"/>
</dbReference>
<evidence type="ECO:0000256" key="5">
    <source>
        <dbReference type="PIRSR" id="PIRSR620019-1"/>
    </source>
</evidence>
<evidence type="ECO:0000256" key="1">
    <source>
        <dbReference type="ARBA" id="ARBA00007274"/>
    </source>
</evidence>
<evidence type="ECO:0000256" key="6">
    <source>
        <dbReference type="PIRSR" id="PIRSR620019-2"/>
    </source>
</evidence>
<organism evidence="8 9">
    <name type="scientific">Gillisia limnaea (strain DSM 15749 / LMG 21470 / R-8282)</name>
    <dbReference type="NCBI Taxonomy" id="865937"/>
    <lineage>
        <taxon>Bacteria</taxon>
        <taxon>Pseudomonadati</taxon>
        <taxon>Bacteroidota</taxon>
        <taxon>Flavobacteriia</taxon>
        <taxon>Flavobacteriales</taxon>
        <taxon>Flavobacteriaceae</taxon>
        <taxon>Gillisia</taxon>
    </lineage>
</organism>
<dbReference type="PROSITE" id="PS00101">
    <property type="entry name" value="HEXAPEP_TRANSFERASES"/>
    <property type="match status" value="1"/>
</dbReference>
<evidence type="ECO:0000256" key="4">
    <source>
        <dbReference type="ARBA" id="ARBA00023315"/>
    </source>
</evidence>
<feature type="binding site" evidence="6">
    <location>
        <position position="60"/>
    </location>
    <ligand>
        <name>substrate</name>
    </ligand>
</feature>